<proteinExistence type="predicted"/>
<sequence>MTPELEFIINPENPKYYDKFYVEAYKENGWIKGSNDFAVQQKSFGKDCFFVIAIDKKTKSHLGNVTGTFYRDNSGKRILFTIGSYFVFSEYRNKGIGLHLFNRLLEIPKQEGVNVYLNCQPHMKQKYCDIGLSIIRKDCLCTFEPTFKDFEVDQVFENKEITLIDAKEFKKWEKVKEFDQTIIGDINRLPYLQTRMTEPTSRGLIAIDKNDKVVGLINCYEAIECNLCFGPLYALSDKIAESLFTTLIKKLKNTDLEIENIEFATFKSNEFMTNLILKYTNNKVRYDYEMTSHFSRVEHEVKREYVYCFPDVGQSFA</sequence>
<evidence type="ECO:0000313" key="2">
    <source>
        <dbReference type="WBParaSite" id="RSKR_0001086300.1"/>
    </source>
</evidence>
<protein>
    <submittedName>
        <fullName evidence="2">N-acetyltransferase domain-containing protein</fullName>
    </submittedName>
</protein>
<name>A0AC35UFR1_9BILA</name>
<reference evidence="2" key="1">
    <citation type="submission" date="2016-11" db="UniProtKB">
        <authorList>
            <consortium name="WormBaseParasite"/>
        </authorList>
    </citation>
    <scope>IDENTIFICATION</scope>
    <source>
        <strain evidence="2">KR3021</strain>
    </source>
</reference>
<accession>A0AC35UFR1</accession>
<organism evidence="1 2">
    <name type="scientific">Rhabditophanes sp. KR3021</name>
    <dbReference type="NCBI Taxonomy" id="114890"/>
    <lineage>
        <taxon>Eukaryota</taxon>
        <taxon>Metazoa</taxon>
        <taxon>Ecdysozoa</taxon>
        <taxon>Nematoda</taxon>
        <taxon>Chromadorea</taxon>
        <taxon>Rhabditida</taxon>
        <taxon>Tylenchina</taxon>
        <taxon>Panagrolaimomorpha</taxon>
        <taxon>Strongyloidoidea</taxon>
        <taxon>Alloionematidae</taxon>
        <taxon>Rhabditophanes</taxon>
    </lineage>
</organism>
<evidence type="ECO:0000313" key="1">
    <source>
        <dbReference type="Proteomes" id="UP000095286"/>
    </source>
</evidence>
<dbReference type="WBParaSite" id="RSKR_0001086300.1">
    <property type="protein sequence ID" value="RSKR_0001086300.1"/>
    <property type="gene ID" value="RSKR_0001086300"/>
</dbReference>
<dbReference type="Proteomes" id="UP000095286">
    <property type="component" value="Unplaced"/>
</dbReference>